<evidence type="ECO:0008006" key="4">
    <source>
        <dbReference type="Google" id="ProtNLM"/>
    </source>
</evidence>
<dbReference type="EMBL" id="PZZL01000002">
    <property type="protein sequence ID" value="PTM60843.1"/>
    <property type="molecule type" value="Genomic_DNA"/>
</dbReference>
<keyword evidence="3" id="KW-1185">Reference proteome</keyword>
<comment type="caution">
    <text evidence="2">The sequence shown here is derived from an EMBL/GenBank/DDBJ whole genome shotgun (WGS) entry which is preliminary data.</text>
</comment>
<evidence type="ECO:0000313" key="2">
    <source>
        <dbReference type="EMBL" id="PTM60843.1"/>
    </source>
</evidence>
<protein>
    <recommendedName>
        <fullName evidence="4">Invasion protein IalB</fullName>
    </recommendedName>
</protein>
<dbReference type="Proteomes" id="UP000241808">
    <property type="component" value="Unassembled WGS sequence"/>
</dbReference>
<evidence type="ECO:0000313" key="3">
    <source>
        <dbReference type="Proteomes" id="UP000241808"/>
    </source>
</evidence>
<sequence length="198" mass="20286">MFPADGWVNRTNPGPGTMTRTLLVALATLAALTAAKADPLTDLVQTGEGACFSRQFSAADLSARAAQTVKSLTLAVTRATPLKPGDPAVAEITVILTRRDQPGIFSYRATCVDPMPNGAGCMGFLSQDSAEEAGDTTVTLGAGARSARLSLTSGLKFIPLGEAETRVVVLPFGAADGDLELAAAPMRTCAMLDGASAD</sequence>
<evidence type="ECO:0000256" key="1">
    <source>
        <dbReference type="SAM" id="SignalP"/>
    </source>
</evidence>
<accession>A0A2T4ZG06</accession>
<feature type="signal peptide" evidence="1">
    <location>
        <begin position="1"/>
        <end position="37"/>
    </location>
</feature>
<reference evidence="2 3" key="1">
    <citation type="submission" date="2018-04" db="EMBL/GenBank/DDBJ databases">
        <title>Genomic Encyclopedia of Archaeal and Bacterial Type Strains, Phase II (KMG-II): from individual species to whole genera.</title>
        <authorList>
            <person name="Goeker M."/>
        </authorList>
    </citation>
    <scope>NUCLEOTIDE SEQUENCE [LARGE SCALE GENOMIC DNA]</scope>
    <source>
        <strain evidence="2 3">DSM 25521</strain>
    </source>
</reference>
<dbReference type="AlphaFoldDB" id="A0A2T4ZG06"/>
<proteinExistence type="predicted"/>
<organism evidence="2 3">
    <name type="scientific">Phreatobacter oligotrophus</name>
    <dbReference type="NCBI Taxonomy" id="1122261"/>
    <lineage>
        <taxon>Bacteria</taxon>
        <taxon>Pseudomonadati</taxon>
        <taxon>Pseudomonadota</taxon>
        <taxon>Alphaproteobacteria</taxon>
        <taxon>Hyphomicrobiales</taxon>
        <taxon>Phreatobacteraceae</taxon>
        <taxon>Phreatobacter</taxon>
    </lineage>
</organism>
<gene>
    <name evidence="2" type="ORF">C8P69_102227</name>
</gene>
<keyword evidence="1" id="KW-0732">Signal</keyword>
<feature type="chain" id="PRO_5015538353" description="Invasion protein IalB" evidence="1">
    <location>
        <begin position="38"/>
        <end position="198"/>
    </location>
</feature>
<name>A0A2T4ZG06_9HYPH</name>